<name>A0ABX5KP30_9BURK</name>
<reference evidence="2 3" key="1">
    <citation type="submission" date="2018-05" db="EMBL/GenBank/DDBJ databases">
        <title>Genomic Encyclopedia of Type Strains, Phase IV (KMG-V): Genome sequencing to study the core and pangenomes of soil and plant-associated prokaryotes.</title>
        <authorList>
            <person name="Whitman W."/>
        </authorList>
    </citation>
    <scope>NUCLEOTIDE SEQUENCE [LARGE SCALE GENOMIC DNA]</scope>
    <source>
        <strain evidence="2 3">SCZa-39</strain>
    </source>
</reference>
<organism evidence="2 3">
    <name type="scientific">Paraburkholderia unamae</name>
    <dbReference type="NCBI Taxonomy" id="219649"/>
    <lineage>
        <taxon>Bacteria</taxon>
        <taxon>Pseudomonadati</taxon>
        <taxon>Pseudomonadota</taxon>
        <taxon>Betaproteobacteria</taxon>
        <taxon>Burkholderiales</taxon>
        <taxon>Burkholderiaceae</taxon>
        <taxon>Paraburkholderia</taxon>
    </lineage>
</organism>
<dbReference type="RefSeq" id="WP_116611558.1">
    <property type="nucleotide sequence ID" value="NZ_QEOB01000008.1"/>
</dbReference>
<sequence>MPMQNIKHVVVVMFENRSFDTMLGGLYSGDAGSTGGTQPAHFLPAGGTPPPFDGLKPGLSNLSKAGGTVLASMPATTATLPDPDPQETFANVRIQLLGNAQGDSPMSGFVLNYESTATTDASQVMQCHSAGQLNVLSTLAREYAVSDAWFASVPSQTWPNRAFTHAGTSNGHVDNGSPPDPFDWQVRTIFNVLGDVGASWAVYSDALVAPSLTLTMFPTLWDAKYKPNFQRFSAFVSACQNDTLPQYAFIEPRFLLDPNDQHPPHDVYAGERFLYDIWSAISTSPAWPETLLVITYDEHGGTYDHVLPPANAVPPDAASNPGDQNYGFDSFGVRVPAVVVSPYIAAGTVFRAAGTTPYDHTSILATLRDWLDIAPADMLASQRVAAAPTLAPLLTLDTPRTDLPTIAAPPSTGFIATSLARPLNDLQQSLVSGTARRSGLDPAAALGSTPTRQHAVDFFNNLLSSPQP</sequence>
<keyword evidence="1" id="KW-0378">Hydrolase</keyword>
<dbReference type="Proteomes" id="UP000245712">
    <property type="component" value="Unassembled WGS sequence"/>
</dbReference>
<evidence type="ECO:0000313" key="2">
    <source>
        <dbReference type="EMBL" id="PVX82783.1"/>
    </source>
</evidence>
<dbReference type="Gene3D" id="3.40.720.10">
    <property type="entry name" value="Alkaline Phosphatase, subunit A"/>
    <property type="match status" value="2"/>
</dbReference>
<dbReference type="SUPFAM" id="SSF53649">
    <property type="entry name" value="Alkaline phosphatase-like"/>
    <property type="match status" value="1"/>
</dbReference>
<dbReference type="InterPro" id="IPR007312">
    <property type="entry name" value="Phosphoesterase"/>
</dbReference>
<protein>
    <submittedName>
        <fullName evidence="2">Phospholipase C</fullName>
    </submittedName>
</protein>
<evidence type="ECO:0000256" key="1">
    <source>
        <dbReference type="ARBA" id="ARBA00022801"/>
    </source>
</evidence>
<dbReference type="Pfam" id="PF04185">
    <property type="entry name" value="Phosphoesterase"/>
    <property type="match status" value="1"/>
</dbReference>
<dbReference type="PANTHER" id="PTHR31956">
    <property type="entry name" value="NON-SPECIFIC PHOSPHOLIPASE C4-RELATED"/>
    <property type="match status" value="1"/>
</dbReference>
<evidence type="ECO:0000313" key="3">
    <source>
        <dbReference type="Proteomes" id="UP000245712"/>
    </source>
</evidence>
<dbReference type="EMBL" id="QEOB01000008">
    <property type="protein sequence ID" value="PVX82783.1"/>
    <property type="molecule type" value="Genomic_DNA"/>
</dbReference>
<dbReference type="InterPro" id="IPR017850">
    <property type="entry name" value="Alkaline_phosphatase_core_sf"/>
</dbReference>
<accession>A0ABX5KP30</accession>
<gene>
    <name evidence="2" type="ORF">C7402_108156</name>
</gene>
<proteinExistence type="predicted"/>
<comment type="caution">
    <text evidence="2">The sequence shown here is derived from an EMBL/GenBank/DDBJ whole genome shotgun (WGS) entry which is preliminary data.</text>
</comment>
<keyword evidence="3" id="KW-1185">Reference proteome</keyword>
<dbReference type="PANTHER" id="PTHR31956:SF1">
    <property type="entry name" value="NON-SPECIFIC PHOSPHOLIPASE C1"/>
    <property type="match status" value="1"/>
</dbReference>